<proteinExistence type="predicted"/>
<evidence type="ECO:0000313" key="1">
    <source>
        <dbReference type="EMBL" id="MPC88010.1"/>
    </source>
</evidence>
<organism evidence="1 2">
    <name type="scientific">Portunus trituberculatus</name>
    <name type="common">Swimming crab</name>
    <name type="synonym">Neptunus trituberculatus</name>
    <dbReference type="NCBI Taxonomy" id="210409"/>
    <lineage>
        <taxon>Eukaryota</taxon>
        <taxon>Metazoa</taxon>
        <taxon>Ecdysozoa</taxon>
        <taxon>Arthropoda</taxon>
        <taxon>Crustacea</taxon>
        <taxon>Multicrustacea</taxon>
        <taxon>Malacostraca</taxon>
        <taxon>Eumalacostraca</taxon>
        <taxon>Eucarida</taxon>
        <taxon>Decapoda</taxon>
        <taxon>Pleocyemata</taxon>
        <taxon>Brachyura</taxon>
        <taxon>Eubrachyura</taxon>
        <taxon>Portunoidea</taxon>
        <taxon>Portunidae</taxon>
        <taxon>Portuninae</taxon>
        <taxon>Portunus</taxon>
    </lineage>
</organism>
<dbReference type="Proteomes" id="UP000324222">
    <property type="component" value="Unassembled WGS sequence"/>
</dbReference>
<protein>
    <submittedName>
        <fullName evidence="1">Uncharacterized protein</fullName>
    </submittedName>
</protein>
<name>A0A5B7ITH9_PORTR</name>
<keyword evidence="2" id="KW-1185">Reference proteome</keyword>
<sequence length="112" mass="12817">MRLRICAFSREAGRKIGLACVNPQECGAWGGADKEEQHSSGSLRVNKCVCLAVFPQRVDRLHQSGVITCREPLLPWTLWTRGLCRVLTSIHNRIIAARQYHHHHHYLHVKKT</sequence>
<reference evidence="1 2" key="1">
    <citation type="submission" date="2019-05" db="EMBL/GenBank/DDBJ databases">
        <title>Another draft genome of Portunus trituberculatus and its Hox gene families provides insights of decapod evolution.</title>
        <authorList>
            <person name="Jeong J.-H."/>
            <person name="Song I."/>
            <person name="Kim S."/>
            <person name="Choi T."/>
            <person name="Kim D."/>
            <person name="Ryu S."/>
            <person name="Kim W."/>
        </authorList>
    </citation>
    <scope>NUCLEOTIDE SEQUENCE [LARGE SCALE GENOMIC DNA]</scope>
    <source>
        <tissue evidence="1">Muscle</tissue>
    </source>
</reference>
<comment type="caution">
    <text evidence="1">The sequence shown here is derived from an EMBL/GenBank/DDBJ whole genome shotgun (WGS) entry which is preliminary data.</text>
</comment>
<accession>A0A5B7ITH9</accession>
<evidence type="ECO:0000313" key="2">
    <source>
        <dbReference type="Proteomes" id="UP000324222"/>
    </source>
</evidence>
<gene>
    <name evidence="1" type="ORF">E2C01_082899</name>
</gene>
<dbReference type="EMBL" id="VSRR010076320">
    <property type="protein sequence ID" value="MPC88010.1"/>
    <property type="molecule type" value="Genomic_DNA"/>
</dbReference>
<dbReference type="AlphaFoldDB" id="A0A5B7ITH9"/>